<evidence type="ECO:0000256" key="1">
    <source>
        <dbReference type="SAM" id="MobiDB-lite"/>
    </source>
</evidence>
<dbReference type="Proteomes" id="UP001152795">
    <property type="component" value="Unassembled WGS sequence"/>
</dbReference>
<proteinExistence type="predicted"/>
<comment type="caution">
    <text evidence="2">The sequence shown here is derived from an EMBL/GenBank/DDBJ whole genome shotgun (WGS) entry which is preliminary data.</text>
</comment>
<dbReference type="EMBL" id="CACRXK020025143">
    <property type="protein sequence ID" value="CAB4039269.1"/>
    <property type="molecule type" value="Genomic_DNA"/>
</dbReference>
<keyword evidence="3" id="KW-1185">Reference proteome</keyword>
<sequence>MKKTRVKYEKERNLVGQVAVNPRIRLSTATENLQKKNQGVPSPVKLQMICTAMRRTANLTGQGAKPVADIIENIAASQRIHQMMVGRQQGRKKDSAHTTQRDFVLVTPDALERFSNRYFVQRRHQAFKRSRDQDEPSGNTTKRIEVRNSPQLELVQNKTKDLLEDNMAENEK</sequence>
<protein>
    <submittedName>
        <fullName evidence="2">Uncharacterized protein</fullName>
    </submittedName>
</protein>
<gene>
    <name evidence="2" type="ORF">PACLA_8A022717</name>
</gene>
<feature type="compositionally biased region" description="Basic and acidic residues" evidence="1">
    <location>
        <begin position="158"/>
        <end position="172"/>
    </location>
</feature>
<evidence type="ECO:0000313" key="2">
    <source>
        <dbReference type="EMBL" id="CAB4039269.1"/>
    </source>
</evidence>
<feature type="non-terminal residue" evidence="2">
    <location>
        <position position="172"/>
    </location>
</feature>
<feature type="region of interest" description="Disordered" evidence="1">
    <location>
        <begin position="125"/>
        <end position="172"/>
    </location>
</feature>
<reference evidence="2" key="1">
    <citation type="submission" date="2020-04" db="EMBL/GenBank/DDBJ databases">
        <authorList>
            <person name="Alioto T."/>
            <person name="Alioto T."/>
            <person name="Gomez Garrido J."/>
        </authorList>
    </citation>
    <scope>NUCLEOTIDE SEQUENCE</scope>
    <source>
        <strain evidence="2">A484AB</strain>
    </source>
</reference>
<dbReference type="AlphaFoldDB" id="A0A6S7LRA9"/>
<feature type="compositionally biased region" description="Polar residues" evidence="1">
    <location>
        <begin position="148"/>
        <end position="157"/>
    </location>
</feature>
<organism evidence="2 3">
    <name type="scientific">Paramuricea clavata</name>
    <name type="common">Red gorgonian</name>
    <name type="synonym">Violescent sea-whip</name>
    <dbReference type="NCBI Taxonomy" id="317549"/>
    <lineage>
        <taxon>Eukaryota</taxon>
        <taxon>Metazoa</taxon>
        <taxon>Cnidaria</taxon>
        <taxon>Anthozoa</taxon>
        <taxon>Octocorallia</taxon>
        <taxon>Malacalcyonacea</taxon>
        <taxon>Plexauridae</taxon>
        <taxon>Paramuricea</taxon>
    </lineage>
</organism>
<name>A0A6S7LRA9_PARCT</name>
<accession>A0A6S7LRA9</accession>
<evidence type="ECO:0000313" key="3">
    <source>
        <dbReference type="Proteomes" id="UP001152795"/>
    </source>
</evidence>